<feature type="coiled-coil region" evidence="1">
    <location>
        <begin position="417"/>
        <end position="576"/>
    </location>
</feature>
<name>A0A183V6M6_TOXCA</name>
<reference evidence="3 4" key="2">
    <citation type="submission" date="2018-11" db="EMBL/GenBank/DDBJ databases">
        <authorList>
            <consortium name="Pathogen Informatics"/>
        </authorList>
    </citation>
    <scope>NUCLEOTIDE SEQUENCE [LARGE SCALE GENOMIC DNA]</scope>
</reference>
<accession>A0A183V6M6</accession>
<evidence type="ECO:0000313" key="5">
    <source>
        <dbReference type="WBParaSite" id="TCNE_0001639701-mRNA-1"/>
    </source>
</evidence>
<evidence type="ECO:0000313" key="4">
    <source>
        <dbReference type="Proteomes" id="UP000050794"/>
    </source>
</evidence>
<dbReference type="WBParaSite" id="TCNE_0001639701-mRNA-1">
    <property type="protein sequence ID" value="TCNE_0001639701-mRNA-1"/>
    <property type="gene ID" value="TCNE_0001639701"/>
</dbReference>
<protein>
    <submittedName>
        <fullName evidence="5">Kinesin motor domain-containing protein</fullName>
    </submittedName>
</protein>
<organism evidence="4 5">
    <name type="scientific">Toxocara canis</name>
    <name type="common">Canine roundworm</name>
    <dbReference type="NCBI Taxonomy" id="6265"/>
    <lineage>
        <taxon>Eukaryota</taxon>
        <taxon>Metazoa</taxon>
        <taxon>Ecdysozoa</taxon>
        <taxon>Nematoda</taxon>
        <taxon>Chromadorea</taxon>
        <taxon>Rhabditida</taxon>
        <taxon>Spirurina</taxon>
        <taxon>Ascaridomorpha</taxon>
        <taxon>Ascaridoidea</taxon>
        <taxon>Toxocaridae</taxon>
        <taxon>Toxocara</taxon>
    </lineage>
</organism>
<reference evidence="5" key="1">
    <citation type="submission" date="2016-06" db="UniProtKB">
        <authorList>
            <consortium name="WormBaseParasite"/>
        </authorList>
    </citation>
    <scope>IDENTIFICATION</scope>
</reference>
<sequence>MVCQACNSFKAQLALKDEELKAQDMIGLEKKAQFKKRKRSKSKQEPVKKSGRAHHSCKEKGKGRAQKPVLFGSRKELNSKFATYKLKSKARLAQLKQSLTEEERATLLMRLAEAESELENRQQEAEDLRSKLASREIELSDHAIRVRSLEEQLRSAWGDHTSVDERQCPADVEEMAKRDLGRMHSQMVYKKDFGWDALDGSKNHFNEACMVILWSFLKTVICGWYLQDTRIMELNTTILDRERQILDLQEMCREQVQLLQAKARAFQIIQQRFLEIDSRTTKEASTETDLSLSLIGRSSASSMSGSARKEAMRARFRESTTPGHAVVQLRPGERMSPPPVDPSEDRSSFTTETATLLDEGDSELKTTAVATSASMEGKRKQRKKVTFDLTPQTAEAHGKFLLCCLDAAVDDEIAQAIIDLTTENDQLRRTIQEMETCAASELQKRIDQLEEEMQQVRRDGKNQALKARASAQGRIRELEERIAAMEQEQKDEVERLNANVETLRADREWTLEENAGLLKQLSTSRQKFEELREELDQSHVEYENLRTELAKDRDVIVKLADDVEEAQRTANLLFEQKMSILDDVDRLKEAIEAQGEYIDVLEADIVIYEEHVGLLRDSLGASKIEKRKLIKSKAFETKLRALEQEKEQMTRRNNGQFLRVYCFYYKEGDCAMLDEVNLL</sequence>
<feature type="compositionally biased region" description="Basic and acidic residues" evidence="2">
    <location>
        <begin position="307"/>
        <end position="318"/>
    </location>
</feature>
<dbReference type="Proteomes" id="UP000050794">
    <property type="component" value="Unassembled WGS sequence"/>
</dbReference>
<evidence type="ECO:0000256" key="2">
    <source>
        <dbReference type="SAM" id="MobiDB-lite"/>
    </source>
</evidence>
<keyword evidence="4" id="KW-1185">Reference proteome</keyword>
<feature type="region of interest" description="Disordered" evidence="2">
    <location>
        <begin position="303"/>
        <end position="349"/>
    </location>
</feature>
<proteinExistence type="predicted"/>
<feature type="region of interest" description="Disordered" evidence="2">
    <location>
        <begin position="31"/>
        <end position="68"/>
    </location>
</feature>
<feature type="coiled-coil region" evidence="1">
    <location>
        <begin position="632"/>
        <end position="659"/>
    </location>
</feature>
<gene>
    <name evidence="3" type="ORF">TCNE_LOCUS16396</name>
</gene>
<keyword evidence="1" id="KW-0175">Coiled coil</keyword>
<dbReference type="EMBL" id="UYWY01023556">
    <property type="protein sequence ID" value="VDM47717.1"/>
    <property type="molecule type" value="Genomic_DNA"/>
</dbReference>
<dbReference type="AlphaFoldDB" id="A0A183V6M6"/>
<feature type="coiled-coil region" evidence="1">
    <location>
        <begin position="85"/>
        <end position="138"/>
    </location>
</feature>
<evidence type="ECO:0000256" key="1">
    <source>
        <dbReference type="SAM" id="Coils"/>
    </source>
</evidence>
<evidence type="ECO:0000313" key="3">
    <source>
        <dbReference type="EMBL" id="VDM47717.1"/>
    </source>
</evidence>